<dbReference type="EMBL" id="CADCTW010000217">
    <property type="protein sequence ID" value="CAA9365074.1"/>
    <property type="molecule type" value="Genomic_DNA"/>
</dbReference>
<proteinExistence type="predicted"/>
<accession>A0A6J4MRB6</accession>
<reference evidence="1" key="1">
    <citation type="submission" date="2020-02" db="EMBL/GenBank/DDBJ databases">
        <authorList>
            <person name="Meier V. D."/>
        </authorList>
    </citation>
    <scope>NUCLEOTIDE SEQUENCE</scope>
    <source>
        <strain evidence="1">AVDCRST_MAG68</strain>
    </source>
</reference>
<evidence type="ECO:0000313" key="1">
    <source>
        <dbReference type="EMBL" id="CAA9365074.1"/>
    </source>
</evidence>
<protein>
    <submittedName>
        <fullName evidence="1">Uncharacterized protein</fullName>
    </submittedName>
</protein>
<sequence>MPAGIWLTKFGVIVADYFGHECYHVGSSLVTKEWRDVDVRCLLPDDEFNARFGKGASAETNPKLAAITLAFAALGKQMTGLPIDFQIQTLSHANERYPDMRSALVEFRSAS</sequence>
<gene>
    <name evidence="1" type="ORF">AVDCRST_MAG68-5114</name>
</gene>
<dbReference type="AlphaFoldDB" id="A0A6J4MRB6"/>
<name>A0A6J4MRB6_9BACT</name>
<organism evidence="1">
    <name type="scientific">uncultured Gemmatimonadota bacterium</name>
    <dbReference type="NCBI Taxonomy" id="203437"/>
    <lineage>
        <taxon>Bacteria</taxon>
        <taxon>Pseudomonadati</taxon>
        <taxon>Gemmatimonadota</taxon>
        <taxon>environmental samples</taxon>
    </lineage>
</organism>